<sequence length="155" mass="17699">MKKYLSIIVFCILIVFSYSSQAKLEKGKWNFTKDVDYCYIGSIPQKIDLPEGKIRGDTYILVYRINNSNEAIVQIDAGYLYKEGKDVIVKIDNSLYKFYVEADTAWTNDDKTVIYAMKKGIELHVIGESSRGTVTDDLYSLRGFTVAFNKLLSDC</sequence>
<reference evidence="1" key="1">
    <citation type="submission" date="2018-05" db="EMBL/GenBank/DDBJ databases">
        <authorList>
            <person name="Lanie J.A."/>
            <person name="Ng W.-L."/>
            <person name="Kazmierczak K.M."/>
            <person name="Andrzejewski T.M."/>
            <person name="Davidsen T.M."/>
            <person name="Wayne K.J."/>
            <person name="Tettelin H."/>
            <person name="Glass J.I."/>
            <person name="Rusch D."/>
            <person name="Podicherti R."/>
            <person name="Tsui H.-C.T."/>
            <person name="Winkler M.E."/>
        </authorList>
    </citation>
    <scope>NUCLEOTIDE SEQUENCE</scope>
</reference>
<proteinExistence type="predicted"/>
<dbReference type="AlphaFoldDB" id="A0A383CP22"/>
<protein>
    <submittedName>
        <fullName evidence="1">Uncharacterized protein</fullName>
    </submittedName>
</protein>
<accession>A0A383CP22</accession>
<name>A0A383CP22_9ZZZZ</name>
<gene>
    <name evidence="1" type="ORF">METZ01_LOCUS486816</name>
</gene>
<organism evidence="1">
    <name type="scientific">marine metagenome</name>
    <dbReference type="NCBI Taxonomy" id="408172"/>
    <lineage>
        <taxon>unclassified sequences</taxon>
        <taxon>metagenomes</taxon>
        <taxon>ecological metagenomes</taxon>
    </lineage>
</organism>
<dbReference type="EMBL" id="UINC01210488">
    <property type="protein sequence ID" value="SVE33962.1"/>
    <property type="molecule type" value="Genomic_DNA"/>
</dbReference>
<evidence type="ECO:0000313" key="1">
    <source>
        <dbReference type="EMBL" id="SVE33962.1"/>
    </source>
</evidence>